<comment type="caution">
    <text evidence="1">The sequence shown here is derived from an EMBL/GenBank/DDBJ whole genome shotgun (WGS) entry which is preliminary data.</text>
</comment>
<reference evidence="1 2" key="1">
    <citation type="submission" date="2018-05" db="EMBL/GenBank/DDBJ databases">
        <title>Freshwater and sediment microbial communities from various areas in North America, analyzing microbe dynamics in response to fracking.</title>
        <authorList>
            <person name="Lamendella R."/>
        </authorList>
    </citation>
    <scope>NUCLEOTIDE SEQUENCE [LARGE SCALE GENOMIC DNA]</scope>
    <source>
        <strain evidence="1 2">67</strain>
    </source>
</reference>
<evidence type="ECO:0008006" key="3">
    <source>
        <dbReference type="Google" id="ProtNLM"/>
    </source>
</evidence>
<protein>
    <recommendedName>
        <fullName evidence="3">DUF2946 domain-containing protein</fullName>
    </recommendedName>
</protein>
<gene>
    <name evidence="1" type="ORF">DET57_110147</name>
</gene>
<dbReference type="Proteomes" id="UP000247485">
    <property type="component" value="Unassembled WGS sequence"/>
</dbReference>
<evidence type="ECO:0000313" key="2">
    <source>
        <dbReference type="Proteomes" id="UP000247485"/>
    </source>
</evidence>
<accession>A0A318FX23</accession>
<dbReference type="EMBL" id="QJJG01000010">
    <property type="protein sequence ID" value="PXW44033.1"/>
    <property type="molecule type" value="Genomic_DNA"/>
</dbReference>
<name>A0A318FX23_KLEOX</name>
<proteinExistence type="predicted"/>
<evidence type="ECO:0000313" key="1">
    <source>
        <dbReference type="EMBL" id="PXW44033.1"/>
    </source>
</evidence>
<dbReference type="AlphaFoldDB" id="A0A318FX23"/>
<organism evidence="1 2">
    <name type="scientific">Klebsiella oxytoca</name>
    <dbReference type="NCBI Taxonomy" id="571"/>
    <lineage>
        <taxon>Bacteria</taxon>
        <taxon>Pseudomonadati</taxon>
        <taxon>Pseudomonadota</taxon>
        <taxon>Gammaproteobacteria</taxon>
        <taxon>Enterobacterales</taxon>
        <taxon>Enterobacteriaceae</taxon>
        <taxon>Klebsiella/Raoultella group</taxon>
        <taxon>Klebsiella</taxon>
    </lineage>
</organism>
<sequence length="143" mass="15773">MNITMIQSLQALFKQATRRRLRIRAGLVIACWLLLNLQLAVAAHHGGGQPSVTPEVQVHHIVDGMMSMPGMENAGQKVICEKHCDPDTVQPNSSTALQLNALPSETALLVVSPQQESCAERMDWHTPPVTGPPAEIRFCRFRE</sequence>